<proteinExistence type="predicted"/>
<gene>
    <name evidence="4" type="ORF">KDU71_03335</name>
</gene>
<dbReference type="GO" id="GO:0016989">
    <property type="term" value="F:sigma factor antagonist activity"/>
    <property type="evidence" value="ECO:0007669"/>
    <property type="project" value="TreeGrafter"/>
</dbReference>
<feature type="transmembrane region" description="Helical" evidence="1">
    <location>
        <begin position="78"/>
        <end position="99"/>
    </location>
</feature>
<dbReference type="PANTHER" id="PTHR30273">
    <property type="entry name" value="PERIPLASMIC SIGNAL SENSOR AND SIGMA FACTOR ACTIVATOR FECR-RELATED"/>
    <property type="match status" value="1"/>
</dbReference>
<dbReference type="InterPro" id="IPR006860">
    <property type="entry name" value="FecR"/>
</dbReference>
<reference evidence="4" key="1">
    <citation type="journal article" date="2018" name="Int. J. Syst. Evol. Microbiol.">
        <title>Carboxylicivirga sediminis sp. nov., isolated from coastal sediment.</title>
        <authorList>
            <person name="Wang F.Q."/>
            <person name="Ren L.H."/>
            <person name="Zou R.J."/>
            <person name="Sun Y.Z."/>
            <person name="Liu X.J."/>
            <person name="Jiang F."/>
            <person name="Liu L.J."/>
        </authorList>
    </citation>
    <scope>NUCLEOTIDE SEQUENCE</scope>
    <source>
        <strain evidence="4">JR1</strain>
    </source>
</reference>
<dbReference type="Pfam" id="PF16344">
    <property type="entry name" value="FecR_C"/>
    <property type="match status" value="1"/>
</dbReference>
<evidence type="ECO:0000313" key="5">
    <source>
        <dbReference type="Proteomes" id="UP000679220"/>
    </source>
</evidence>
<evidence type="ECO:0000259" key="2">
    <source>
        <dbReference type="Pfam" id="PF04773"/>
    </source>
</evidence>
<reference evidence="4" key="2">
    <citation type="submission" date="2021-04" db="EMBL/GenBank/DDBJ databases">
        <authorList>
            <person name="Zhang T."/>
            <person name="Zhang Y."/>
            <person name="Lu D."/>
            <person name="Zuo D."/>
            <person name="Du Z."/>
        </authorList>
    </citation>
    <scope>NUCLEOTIDE SEQUENCE</scope>
    <source>
        <strain evidence="4">JR1</strain>
    </source>
</reference>
<evidence type="ECO:0000313" key="4">
    <source>
        <dbReference type="EMBL" id="MBR8534579.1"/>
    </source>
</evidence>
<keyword evidence="1" id="KW-0812">Transmembrane</keyword>
<dbReference type="Proteomes" id="UP000679220">
    <property type="component" value="Unassembled WGS sequence"/>
</dbReference>
<dbReference type="AlphaFoldDB" id="A0A941F1A9"/>
<keyword evidence="1" id="KW-0472">Membrane</keyword>
<dbReference type="InterPro" id="IPR032508">
    <property type="entry name" value="FecR_C"/>
</dbReference>
<evidence type="ECO:0000256" key="1">
    <source>
        <dbReference type="SAM" id="Phobius"/>
    </source>
</evidence>
<dbReference type="Gene3D" id="2.60.120.1440">
    <property type="match status" value="1"/>
</dbReference>
<name>A0A941F1A9_9BACT</name>
<comment type="caution">
    <text evidence="4">The sequence shown here is derived from an EMBL/GenBank/DDBJ whole genome shotgun (WGS) entry which is preliminary data.</text>
</comment>
<dbReference type="Gene3D" id="3.55.50.30">
    <property type="match status" value="1"/>
</dbReference>
<feature type="domain" description="FecR protein" evidence="2">
    <location>
        <begin position="110"/>
        <end position="205"/>
    </location>
</feature>
<keyword evidence="1" id="KW-1133">Transmembrane helix</keyword>
<feature type="domain" description="Protein FecR C-terminal" evidence="3">
    <location>
        <begin position="248"/>
        <end position="316"/>
    </location>
</feature>
<evidence type="ECO:0000259" key="3">
    <source>
        <dbReference type="Pfam" id="PF16344"/>
    </source>
</evidence>
<keyword evidence="5" id="KW-1185">Reference proteome</keyword>
<protein>
    <submittedName>
        <fullName evidence="4">FecR domain-containing protein</fullName>
    </submittedName>
</protein>
<sequence length="323" mass="37028">MSENKSHIDVKINRLYSDKMLGKEAIQDLESWLDNESEREELSLYFSEKWEAAKTSDVKEVNQRKRIHLTSTWWNLQFYKNVAAILLLPLIGALLFVIVNQKVADTQLMTVRTELGDRAHFVLPDGTEVHMNALSTLSYNLSYGVNQRNVQVTGEVYFDVFKNPSLPFVVSSDSITVEALGTQFMVRNYLDEPFVRSSLLEGKIKVESTDEGMVLVPGESVEYNKAASVLTKKRFDLGMGLAWTNGSLIFKDDTMEDVCRKIEHWYGVDVICNMADFKGKTFSLRLRKEETLYNLLAIMGEVLQLNYRLNDDKLIITKKRINN</sequence>
<dbReference type="RefSeq" id="WP_212188481.1">
    <property type="nucleotide sequence ID" value="NZ_JAGTAR010000003.1"/>
</dbReference>
<dbReference type="Pfam" id="PF04773">
    <property type="entry name" value="FecR"/>
    <property type="match status" value="1"/>
</dbReference>
<dbReference type="EMBL" id="JAGTAR010000003">
    <property type="protein sequence ID" value="MBR8534579.1"/>
    <property type="molecule type" value="Genomic_DNA"/>
</dbReference>
<accession>A0A941F1A9</accession>
<dbReference type="PIRSF" id="PIRSF018266">
    <property type="entry name" value="FecR"/>
    <property type="match status" value="1"/>
</dbReference>
<dbReference type="InterPro" id="IPR012373">
    <property type="entry name" value="Ferrdict_sens_TM"/>
</dbReference>
<organism evidence="4 5">
    <name type="scientific">Carboxylicivirga sediminis</name>
    <dbReference type="NCBI Taxonomy" id="2006564"/>
    <lineage>
        <taxon>Bacteria</taxon>
        <taxon>Pseudomonadati</taxon>
        <taxon>Bacteroidota</taxon>
        <taxon>Bacteroidia</taxon>
        <taxon>Marinilabiliales</taxon>
        <taxon>Marinilabiliaceae</taxon>
        <taxon>Carboxylicivirga</taxon>
    </lineage>
</organism>
<dbReference type="PANTHER" id="PTHR30273:SF2">
    <property type="entry name" value="PROTEIN FECR"/>
    <property type="match status" value="1"/>
</dbReference>